<protein>
    <recommendedName>
        <fullName evidence="1">protein-disulfide reductase</fullName>
        <ecNumber evidence="1">1.8.1.8</ecNumber>
    </recommendedName>
</protein>
<dbReference type="EC" id="1.8.1.8" evidence="1"/>
<dbReference type="Proteomes" id="UP000596660">
    <property type="component" value="Unplaced"/>
</dbReference>
<keyword evidence="10" id="KW-1185">Reference proteome</keyword>
<dbReference type="InterPro" id="IPR045870">
    <property type="entry name" value="TryX_NRX_thioredoxin_dom"/>
</dbReference>
<dbReference type="PROSITE" id="PS51352">
    <property type="entry name" value="THIOREDOXIN_2"/>
    <property type="match status" value="1"/>
</dbReference>
<dbReference type="Pfam" id="PF03107">
    <property type="entry name" value="C1_2"/>
    <property type="match status" value="1"/>
</dbReference>
<evidence type="ECO:0000256" key="4">
    <source>
        <dbReference type="ARBA" id="ARBA00023027"/>
    </source>
</evidence>
<comment type="similarity">
    <text evidence="5">Belongs to the nucleoredoxin family.</text>
</comment>
<reference evidence="9" key="1">
    <citation type="journal article" date="2017" name="Nature">
        <title>The genome of Chenopodium quinoa.</title>
        <authorList>
            <person name="Jarvis D.E."/>
            <person name="Ho Y.S."/>
            <person name="Lightfoot D.J."/>
            <person name="Schmoeckel S.M."/>
            <person name="Li B."/>
            <person name="Borm T.J.A."/>
            <person name="Ohyanagi H."/>
            <person name="Mineta K."/>
            <person name="Michell C.T."/>
            <person name="Saber N."/>
            <person name="Kharbatia N.M."/>
            <person name="Rupper R.R."/>
            <person name="Sharp A.R."/>
            <person name="Dally N."/>
            <person name="Boughton B.A."/>
            <person name="Woo Y.H."/>
            <person name="Gao G."/>
            <person name="Schijlen E.G.W.M."/>
            <person name="Guo X."/>
            <person name="Momin A.A."/>
            <person name="Negrao S."/>
            <person name="Al-Babili S."/>
            <person name="Gehring C."/>
            <person name="Roessner U."/>
            <person name="Jung C."/>
            <person name="Murphy K."/>
            <person name="Arold S.T."/>
            <person name="Gojobori T."/>
            <person name="van der Linden C.G."/>
            <person name="van Loo E.N."/>
            <person name="Jellen E.N."/>
            <person name="Maughan P.J."/>
            <person name="Tester M."/>
        </authorList>
    </citation>
    <scope>NUCLEOTIDE SEQUENCE [LARGE SCALE GENOMIC DNA]</scope>
    <source>
        <strain evidence="9">cv. PI 614886</strain>
    </source>
</reference>
<evidence type="ECO:0000256" key="6">
    <source>
        <dbReference type="ARBA" id="ARBA00047388"/>
    </source>
</evidence>
<dbReference type="InterPro" id="IPR013766">
    <property type="entry name" value="Thioredoxin_domain"/>
</dbReference>
<sequence>MIKCLTDTRTVSRTELVPIAMAGPDHHAVPVGQNGFKKILASEGIEFLTSASGKVLWSAIDGKTVCLFFSANWCRPCKAFTPSLIQMYNSLKKTGENLEIVFVSSDRDEEAYTKHLETMPWLAVPFNLNLCTRLTRLFNINLIPALIPLNVNGNIVEDNVVSLVEDYGADAFPFTRERKDELRAMDERKRRGGRIEELLAHAGRDYLISRNGRKILVSELVGKTIGLYFGAHWCPPARNFTSQLIQSYKELVTILNQPFEVIFISTDRDHDEFNCSLSSMPWPAIPYEDKTRQDLKRIFDIKGIPTLVLIGPDGKTISSNGRAMISMYGAMAFPFTEPRIAGIEASLRKEGDKIPYKVQDPKHVHELKLDMEKAYVCDACKKQGRFWSFSCDVCDYDLHPKCVE</sequence>
<dbReference type="Gene3D" id="3.40.30.10">
    <property type="entry name" value="Glutaredoxin"/>
    <property type="match status" value="2"/>
</dbReference>
<accession>A0A803N187</accession>
<keyword evidence="3" id="KW-0560">Oxidoreductase</keyword>
<dbReference type="InterPro" id="IPR046349">
    <property type="entry name" value="C1-like_sf"/>
</dbReference>
<dbReference type="AlphaFoldDB" id="A0A803N187"/>
<dbReference type="Gramene" id="AUR62038721-RA">
    <property type="protein sequence ID" value="AUR62038721-RA:cds"/>
    <property type="gene ID" value="AUR62038721"/>
</dbReference>
<dbReference type="PANTHER" id="PTHR13871">
    <property type="entry name" value="THIOREDOXIN"/>
    <property type="match status" value="1"/>
</dbReference>
<dbReference type="InterPro" id="IPR004146">
    <property type="entry name" value="DC1"/>
</dbReference>
<proteinExistence type="inferred from homology"/>
<dbReference type="InterPro" id="IPR012336">
    <property type="entry name" value="Thioredoxin-like_fold"/>
</dbReference>
<dbReference type="OMA" id="NAPCRQF"/>
<evidence type="ECO:0000256" key="2">
    <source>
        <dbReference type="ARBA" id="ARBA00022737"/>
    </source>
</evidence>
<keyword evidence="4" id="KW-0520">NAD</keyword>
<comment type="catalytic activity">
    <reaction evidence="7">
        <text>[protein]-dithiol + NADP(+) = [protein]-disulfide + NADPH + H(+)</text>
        <dbReference type="Rhea" id="RHEA:18753"/>
        <dbReference type="Rhea" id="RHEA-COMP:10593"/>
        <dbReference type="Rhea" id="RHEA-COMP:10594"/>
        <dbReference type="ChEBI" id="CHEBI:15378"/>
        <dbReference type="ChEBI" id="CHEBI:29950"/>
        <dbReference type="ChEBI" id="CHEBI:50058"/>
        <dbReference type="ChEBI" id="CHEBI:57783"/>
        <dbReference type="ChEBI" id="CHEBI:58349"/>
        <dbReference type="EC" id="1.8.1.8"/>
    </reaction>
</comment>
<dbReference type="CDD" id="cd03009">
    <property type="entry name" value="TryX_like_TryX_NRX"/>
    <property type="match status" value="1"/>
</dbReference>
<organism evidence="9 10">
    <name type="scientific">Chenopodium quinoa</name>
    <name type="common">Quinoa</name>
    <dbReference type="NCBI Taxonomy" id="63459"/>
    <lineage>
        <taxon>Eukaryota</taxon>
        <taxon>Viridiplantae</taxon>
        <taxon>Streptophyta</taxon>
        <taxon>Embryophyta</taxon>
        <taxon>Tracheophyta</taxon>
        <taxon>Spermatophyta</taxon>
        <taxon>Magnoliopsida</taxon>
        <taxon>eudicotyledons</taxon>
        <taxon>Gunneridae</taxon>
        <taxon>Pentapetalae</taxon>
        <taxon>Caryophyllales</taxon>
        <taxon>Chenopodiaceae</taxon>
        <taxon>Chenopodioideae</taxon>
        <taxon>Atripliceae</taxon>
        <taxon>Chenopodium</taxon>
    </lineage>
</organism>
<evidence type="ECO:0000256" key="1">
    <source>
        <dbReference type="ARBA" id="ARBA00012612"/>
    </source>
</evidence>
<evidence type="ECO:0000259" key="8">
    <source>
        <dbReference type="PROSITE" id="PS51352"/>
    </source>
</evidence>
<keyword evidence="2" id="KW-0677">Repeat</keyword>
<name>A0A803N187_CHEQI</name>
<feature type="domain" description="Thioredoxin" evidence="8">
    <location>
        <begin position="17"/>
        <end position="184"/>
    </location>
</feature>
<comment type="catalytic activity">
    <reaction evidence="6">
        <text>[protein]-dithiol + NAD(+) = [protein]-disulfide + NADH + H(+)</text>
        <dbReference type="Rhea" id="RHEA:18749"/>
        <dbReference type="Rhea" id="RHEA-COMP:10593"/>
        <dbReference type="Rhea" id="RHEA-COMP:10594"/>
        <dbReference type="ChEBI" id="CHEBI:15378"/>
        <dbReference type="ChEBI" id="CHEBI:29950"/>
        <dbReference type="ChEBI" id="CHEBI:50058"/>
        <dbReference type="ChEBI" id="CHEBI:57540"/>
        <dbReference type="ChEBI" id="CHEBI:57945"/>
        <dbReference type="EC" id="1.8.1.8"/>
    </reaction>
</comment>
<evidence type="ECO:0000256" key="7">
    <source>
        <dbReference type="ARBA" id="ARBA00047804"/>
    </source>
</evidence>
<dbReference type="PANTHER" id="PTHR13871:SF81">
    <property type="entry name" value="NUCLEOREDOXIN 3-RELATED"/>
    <property type="match status" value="1"/>
</dbReference>
<evidence type="ECO:0000313" key="9">
    <source>
        <dbReference type="EnsemblPlants" id="AUR62038721-RA:cds"/>
    </source>
</evidence>
<dbReference type="InterPro" id="IPR036249">
    <property type="entry name" value="Thioredoxin-like_sf"/>
</dbReference>
<dbReference type="Pfam" id="PF13905">
    <property type="entry name" value="Thioredoxin_8"/>
    <property type="match status" value="2"/>
</dbReference>
<dbReference type="InterPro" id="IPR052259">
    <property type="entry name" value="Nucleoredoxin-like"/>
</dbReference>
<dbReference type="SUPFAM" id="SSF52833">
    <property type="entry name" value="Thioredoxin-like"/>
    <property type="match status" value="2"/>
</dbReference>
<dbReference type="GO" id="GO:0004791">
    <property type="term" value="F:thioredoxin-disulfide reductase (NADPH) activity"/>
    <property type="evidence" value="ECO:0007669"/>
    <property type="project" value="InterPro"/>
</dbReference>
<reference evidence="9" key="2">
    <citation type="submission" date="2021-03" db="UniProtKB">
        <authorList>
            <consortium name="EnsemblPlants"/>
        </authorList>
    </citation>
    <scope>IDENTIFICATION</scope>
</reference>
<dbReference type="EnsemblPlants" id="AUR62038721-RA">
    <property type="protein sequence ID" value="AUR62038721-RA:cds"/>
    <property type="gene ID" value="AUR62038721"/>
</dbReference>
<evidence type="ECO:0000256" key="5">
    <source>
        <dbReference type="ARBA" id="ARBA00025782"/>
    </source>
</evidence>
<dbReference type="SUPFAM" id="SSF57889">
    <property type="entry name" value="Cysteine-rich domain"/>
    <property type="match status" value="1"/>
</dbReference>
<evidence type="ECO:0000313" key="10">
    <source>
        <dbReference type="Proteomes" id="UP000596660"/>
    </source>
</evidence>
<evidence type="ECO:0000256" key="3">
    <source>
        <dbReference type="ARBA" id="ARBA00023002"/>
    </source>
</evidence>